<dbReference type="Proteomes" id="UP000789375">
    <property type="component" value="Unassembled WGS sequence"/>
</dbReference>
<reference evidence="1" key="1">
    <citation type="submission" date="2021-06" db="EMBL/GenBank/DDBJ databases">
        <authorList>
            <person name="Kallberg Y."/>
            <person name="Tangrot J."/>
            <person name="Rosling A."/>
        </authorList>
    </citation>
    <scope>NUCLEOTIDE SEQUENCE</scope>
    <source>
        <strain evidence="1">87-6 pot B 2015</strain>
    </source>
</reference>
<keyword evidence="2" id="KW-1185">Reference proteome</keyword>
<dbReference type="EMBL" id="CAJVPP010004984">
    <property type="protein sequence ID" value="CAG8658182.1"/>
    <property type="molecule type" value="Genomic_DNA"/>
</dbReference>
<sequence length="62" mass="7562">MLIEIIREGLKLWQNEYSIEFGIFIKEGFHSRHAILYDAKSWSDHKRRQLADRLFRQELAEK</sequence>
<organism evidence="1 2">
    <name type="scientific">Funneliformis mosseae</name>
    <name type="common">Endomycorrhizal fungus</name>
    <name type="synonym">Glomus mosseae</name>
    <dbReference type="NCBI Taxonomy" id="27381"/>
    <lineage>
        <taxon>Eukaryota</taxon>
        <taxon>Fungi</taxon>
        <taxon>Fungi incertae sedis</taxon>
        <taxon>Mucoromycota</taxon>
        <taxon>Glomeromycotina</taxon>
        <taxon>Glomeromycetes</taxon>
        <taxon>Glomerales</taxon>
        <taxon>Glomeraceae</taxon>
        <taxon>Funneliformis</taxon>
    </lineage>
</organism>
<gene>
    <name evidence="1" type="ORF">FMOSSE_LOCUS11808</name>
</gene>
<evidence type="ECO:0000313" key="1">
    <source>
        <dbReference type="EMBL" id="CAG8658182.1"/>
    </source>
</evidence>
<proteinExistence type="predicted"/>
<accession>A0A9N9E2F9</accession>
<protein>
    <submittedName>
        <fullName evidence="1">12737_t:CDS:1</fullName>
    </submittedName>
</protein>
<dbReference type="AlphaFoldDB" id="A0A9N9E2F9"/>
<evidence type="ECO:0000313" key="2">
    <source>
        <dbReference type="Proteomes" id="UP000789375"/>
    </source>
</evidence>
<comment type="caution">
    <text evidence="1">The sequence shown here is derived from an EMBL/GenBank/DDBJ whole genome shotgun (WGS) entry which is preliminary data.</text>
</comment>
<name>A0A9N9E2F9_FUNMO</name>